<keyword evidence="3" id="KW-1185">Reference proteome</keyword>
<accession>A0AAD7NKN6</accession>
<evidence type="ECO:0000313" key="2">
    <source>
        <dbReference type="EMBL" id="KAJ7765045.1"/>
    </source>
</evidence>
<organism evidence="2 3">
    <name type="scientific">Mycena maculata</name>
    <dbReference type="NCBI Taxonomy" id="230809"/>
    <lineage>
        <taxon>Eukaryota</taxon>
        <taxon>Fungi</taxon>
        <taxon>Dikarya</taxon>
        <taxon>Basidiomycota</taxon>
        <taxon>Agaricomycotina</taxon>
        <taxon>Agaricomycetes</taxon>
        <taxon>Agaricomycetidae</taxon>
        <taxon>Agaricales</taxon>
        <taxon>Marasmiineae</taxon>
        <taxon>Mycenaceae</taxon>
        <taxon>Mycena</taxon>
    </lineage>
</organism>
<dbReference type="EMBL" id="JARJLG010000036">
    <property type="protein sequence ID" value="KAJ7765045.1"/>
    <property type="molecule type" value="Genomic_DNA"/>
</dbReference>
<proteinExistence type="predicted"/>
<dbReference type="Proteomes" id="UP001215280">
    <property type="component" value="Unassembled WGS sequence"/>
</dbReference>
<feature type="region of interest" description="Disordered" evidence="1">
    <location>
        <begin position="126"/>
        <end position="151"/>
    </location>
</feature>
<sequence length="233" mass="25916">MTAASKQYEQYHEKKKARITRDSHPYTHLSQMVDGTVRICTQPSWHILVPPPTWILESYMLSRNPDHDLLARERLVSFYLADQPGMRMCLGHSAEYSDVAPNAGGAQEGLQSDCSVGDTVHKETGARWGEPSVGGSPHHTDRDKFSAKRGKHWGHHGAGDCSEWEQGPGVIILQHFSKEGRRADLKIILVGPGNQVGESKVGFRCYSLVEEGDMVRMGGARWPSERFPKGVRG</sequence>
<gene>
    <name evidence="2" type="ORF">DFH07DRAFT_770307</name>
</gene>
<dbReference type="AlphaFoldDB" id="A0AAD7NKN6"/>
<evidence type="ECO:0000313" key="3">
    <source>
        <dbReference type="Proteomes" id="UP001215280"/>
    </source>
</evidence>
<name>A0AAD7NKN6_9AGAR</name>
<protein>
    <submittedName>
        <fullName evidence="2">Uncharacterized protein</fullName>
    </submittedName>
</protein>
<reference evidence="2" key="1">
    <citation type="submission" date="2023-03" db="EMBL/GenBank/DDBJ databases">
        <title>Massive genome expansion in bonnet fungi (Mycena s.s.) driven by repeated elements and novel gene families across ecological guilds.</title>
        <authorList>
            <consortium name="Lawrence Berkeley National Laboratory"/>
            <person name="Harder C.B."/>
            <person name="Miyauchi S."/>
            <person name="Viragh M."/>
            <person name="Kuo A."/>
            <person name="Thoen E."/>
            <person name="Andreopoulos B."/>
            <person name="Lu D."/>
            <person name="Skrede I."/>
            <person name="Drula E."/>
            <person name="Henrissat B."/>
            <person name="Morin E."/>
            <person name="Kohler A."/>
            <person name="Barry K."/>
            <person name="LaButti K."/>
            <person name="Morin E."/>
            <person name="Salamov A."/>
            <person name="Lipzen A."/>
            <person name="Mereny Z."/>
            <person name="Hegedus B."/>
            <person name="Baldrian P."/>
            <person name="Stursova M."/>
            <person name="Weitz H."/>
            <person name="Taylor A."/>
            <person name="Grigoriev I.V."/>
            <person name="Nagy L.G."/>
            <person name="Martin F."/>
            <person name="Kauserud H."/>
        </authorList>
    </citation>
    <scope>NUCLEOTIDE SEQUENCE</scope>
    <source>
        <strain evidence="2">CBHHK188m</strain>
    </source>
</reference>
<comment type="caution">
    <text evidence="2">The sequence shown here is derived from an EMBL/GenBank/DDBJ whole genome shotgun (WGS) entry which is preliminary data.</text>
</comment>
<evidence type="ECO:0000256" key="1">
    <source>
        <dbReference type="SAM" id="MobiDB-lite"/>
    </source>
</evidence>